<proteinExistence type="predicted"/>
<dbReference type="GeneID" id="122128475"/>
<dbReference type="OrthoDB" id="10050903at2759"/>
<organism evidence="2 3">
    <name type="scientific">Clupea harengus</name>
    <name type="common">Atlantic herring</name>
    <dbReference type="NCBI Taxonomy" id="7950"/>
    <lineage>
        <taxon>Eukaryota</taxon>
        <taxon>Metazoa</taxon>
        <taxon>Chordata</taxon>
        <taxon>Craniata</taxon>
        <taxon>Vertebrata</taxon>
        <taxon>Euteleostomi</taxon>
        <taxon>Actinopterygii</taxon>
        <taxon>Neopterygii</taxon>
        <taxon>Teleostei</taxon>
        <taxon>Clupei</taxon>
        <taxon>Clupeiformes</taxon>
        <taxon>Clupeoidei</taxon>
        <taxon>Clupeidae</taxon>
        <taxon>Clupea</taxon>
    </lineage>
</organism>
<name>A0A6P8G751_CLUHA</name>
<accession>A0A6P8G751</accession>
<feature type="compositionally biased region" description="Basic and acidic residues" evidence="1">
    <location>
        <begin position="161"/>
        <end position="204"/>
    </location>
</feature>
<dbReference type="PANTHER" id="PTHR36871">
    <property type="entry name" value="COILED-COIL DOMAIN-CONTAINING PROTEIN 190"/>
    <property type="match status" value="1"/>
</dbReference>
<sequence>MRRGESLAWPGEAQRREERRVEARLAKGLQRLDEAQLYHINTLTREQRRLHRDLLNMRAGNIWRKGFTGLGSQPFNHDPTHTTMSYNRTQLPTIPLSGKETERHRPLKPPSGYSLQARVQEFISNGDSRAESSTAPLCLPDLKMQPGAAIASNSTTQGDGDEGKAERDEGKDGQRERERDRETKKEKEREKDQNKEVEMEKETDTQTLSPADSTLIPFELLAPDGRLRTVHTLPNFAQALAEARKARYIRHRGKPLSERELTIREIFSRSPKPSHSLF</sequence>
<gene>
    <name evidence="3" type="primary">LOC122128475</name>
</gene>
<feature type="region of interest" description="Disordered" evidence="1">
    <location>
        <begin position="150"/>
        <end position="211"/>
    </location>
</feature>
<dbReference type="AlphaFoldDB" id="A0A6P8G751"/>
<protein>
    <submittedName>
        <fullName evidence="3">Coiled-coil domain-containing protein 190</fullName>
    </submittedName>
</protein>
<evidence type="ECO:0000313" key="2">
    <source>
        <dbReference type="Proteomes" id="UP000515152"/>
    </source>
</evidence>
<dbReference type="InterPro" id="IPR031525">
    <property type="entry name" value="CC190"/>
</dbReference>
<evidence type="ECO:0000313" key="3">
    <source>
        <dbReference type="RefSeq" id="XP_031431105.1"/>
    </source>
</evidence>
<keyword evidence="2" id="KW-1185">Reference proteome</keyword>
<dbReference type="KEGG" id="char:122128475"/>
<evidence type="ECO:0000256" key="1">
    <source>
        <dbReference type="SAM" id="MobiDB-lite"/>
    </source>
</evidence>
<dbReference type="Proteomes" id="UP000515152">
    <property type="component" value="Chromosome 10"/>
</dbReference>
<dbReference type="PANTHER" id="PTHR36871:SF1">
    <property type="entry name" value="COILED-COIL DOMAIN-CONTAINING PROTEIN 190"/>
    <property type="match status" value="1"/>
</dbReference>
<reference evidence="3" key="1">
    <citation type="submission" date="2025-08" db="UniProtKB">
        <authorList>
            <consortium name="RefSeq"/>
        </authorList>
    </citation>
    <scope>IDENTIFICATION</scope>
</reference>
<dbReference type="RefSeq" id="XP_031431105.1">
    <property type="nucleotide sequence ID" value="XM_031575245.1"/>
</dbReference>
<dbReference type="Pfam" id="PF15768">
    <property type="entry name" value="CC190"/>
    <property type="match status" value="2"/>
</dbReference>